<organism evidence="1 2">
    <name type="scientific">Rhodovulum visakhapatnamense</name>
    <dbReference type="NCBI Taxonomy" id="364297"/>
    <lineage>
        <taxon>Bacteria</taxon>
        <taxon>Pseudomonadati</taxon>
        <taxon>Pseudomonadota</taxon>
        <taxon>Alphaproteobacteria</taxon>
        <taxon>Rhodobacterales</taxon>
        <taxon>Paracoccaceae</taxon>
        <taxon>Rhodovulum</taxon>
    </lineage>
</organism>
<dbReference type="SUPFAM" id="SSF140990">
    <property type="entry name" value="FtsH protease domain-like"/>
    <property type="match status" value="1"/>
</dbReference>
<name>A0ABS1RIZ3_9RHOB</name>
<proteinExistence type="predicted"/>
<dbReference type="InterPro" id="IPR037219">
    <property type="entry name" value="Peptidase_M41-like"/>
</dbReference>
<gene>
    <name evidence="1" type="ORF">JMJ92_15600</name>
</gene>
<accession>A0ABS1RIZ3</accession>
<reference evidence="2" key="1">
    <citation type="submission" date="2021-01" db="EMBL/GenBank/DDBJ databases">
        <title>Draft genomes of Rhodovulum sulfidophilum.</title>
        <authorList>
            <person name="Guzman M.S."/>
        </authorList>
    </citation>
    <scope>NUCLEOTIDE SEQUENCE [LARGE SCALE GENOMIC DNA]</scope>
    <source>
        <strain evidence="2">AB19</strain>
    </source>
</reference>
<evidence type="ECO:0008006" key="3">
    <source>
        <dbReference type="Google" id="ProtNLM"/>
    </source>
</evidence>
<dbReference type="RefSeq" id="WP_075784026.1">
    <property type="nucleotide sequence ID" value="NZ_JAESIL010000074.1"/>
</dbReference>
<protein>
    <recommendedName>
        <fullName evidence="3">Peptidase M41-like protein</fullName>
    </recommendedName>
</protein>
<dbReference type="Proteomes" id="UP000635853">
    <property type="component" value="Unassembled WGS sequence"/>
</dbReference>
<evidence type="ECO:0000313" key="1">
    <source>
        <dbReference type="EMBL" id="MBL3579568.1"/>
    </source>
</evidence>
<dbReference type="EMBL" id="JAESIL010000074">
    <property type="protein sequence ID" value="MBL3579568.1"/>
    <property type="molecule type" value="Genomic_DNA"/>
</dbReference>
<dbReference type="Gene3D" id="1.20.58.760">
    <property type="entry name" value="Peptidase M41"/>
    <property type="match status" value="1"/>
</dbReference>
<keyword evidence="2" id="KW-1185">Reference proteome</keyword>
<comment type="caution">
    <text evidence="1">The sequence shown here is derived from an EMBL/GenBank/DDBJ whole genome shotgun (WGS) entry which is preliminary data.</text>
</comment>
<sequence length="154" mass="16311">MQLSPEGGSTSRASAIHEGTAPEFENELTILLAGRAAERLILGSISAGAGGSPDSDIAAATQLQLQFDRAFGLGIHGSAWLGTADMKLLSDDDRARLRVKLEQFERRARALLAPHRDLLERLADHLLAHRDLDETALAPWLSDLAAGAAPAAPS</sequence>
<evidence type="ECO:0000313" key="2">
    <source>
        <dbReference type="Proteomes" id="UP000635853"/>
    </source>
</evidence>